<evidence type="ECO:0000313" key="2">
    <source>
        <dbReference type="Ensembl" id="ENSSFAP00005031660.1"/>
    </source>
</evidence>
<accession>A0A672HRT4</accession>
<dbReference type="AlphaFoldDB" id="A0A672HRT4"/>
<feature type="transmembrane region" description="Helical" evidence="1">
    <location>
        <begin position="25"/>
        <end position="49"/>
    </location>
</feature>
<evidence type="ECO:0000313" key="3">
    <source>
        <dbReference type="Proteomes" id="UP000472267"/>
    </source>
</evidence>
<dbReference type="Proteomes" id="UP000472267">
    <property type="component" value="Chromosome 19"/>
</dbReference>
<dbReference type="Ensembl" id="ENSSFAT00005032795.1">
    <property type="protein sequence ID" value="ENSSFAP00005031660.1"/>
    <property type="gene ID" value="ENSSFAG00005016045.1"/>
</dbReference>
<reference evidence="2" key="2">
    <citation type="submission" date="2025-08" db="UniProtKB">
        <authorList>
            <consortium name="Ensembl"/>
        </authorList>
    </citation>
    <scope>IDENTIFICATION</scope>
</reference>
<reference evidence="2" key="3">
    <citation type="submission" date="2025-09" db="UniProtKB">
        <authorList>
            <consortium name="Ensembl"/>
        </authorList>
    </citation>
    <scope>IDENTIFICATION</scope>
</reference>
<name>A0A672HRT4_SALFA</name>
<proteinExistence type="predicted"/>
<evidence type="ECO:0000256" key="1">
    <source>
        <dbReference type="SAM" id="Phobius"/>
    </source>
</evidence>
<reference evidence="2" key="1">
    <citation type="submission" date="2019-06" db="EMBL/GenBank/DDBJ databases">
        <authorList>
            <consortium name="Wellcome Sanger Institute Data Sharing"/>
        </authorList>
    </citation>
    <scope>NUCLEOTIDE SEQUENCE [LARGE SCALE GENOMIC DNA]</scope>
</reference>
<protein>
    <submittedName>
        <fullName evidence="2">Uncharacterized protein</fullName>
    </submittedName>
</protein>
<dbReference type="InParanoid" id="A0A672HRT4"/>
<sequence length="50" mass="5690">MMCPACLQYSPLHRFKLWSNKKPCYVFPAEFTPGVGVCGTALIIVLLCWR</sequence>
<organism evidence="2 3">
    <name type="scientific">Salarias fasciatus</name>
    <name type="common">Jewelled blenny</name>
    <name type="synonym">Blennius fasciatus</name>
    <dbReference type="NCBI Taxonomy" id="181472"/>
    <lineage>
        <taxon>Eukaryota</taxon>
        <taxon>Metazoa</taxon>
        <taxon>Chordata</taxon>
        <taxon>Craniata</taxon>
        <taxon>Vertebrata</taxon>
        <taxon>Euteleostomi</taxon>
        <taxon>Actinopterygii</taxon>
        <taxon>Neopterygii</taxon>
        <taxon>Teleostei</taxon>
        <taxon>Neoteleostei</taxon>
        <taxon>Acanthomorphata</taxon>
        <taxon>Ovalentaria</taxon>
        <taxon>Blenniimorphae</taxon>
        <taxon>Blenniiformes</taxon>
        <taxon>Blennioidei</taxon>
        <taxon>Blenniidae</taxon>
        <taxon>Salariinae</taxon>
        <taxon>Salarias</taxon>
    </lineage>
</organism>
<keyword evidence="1" id="KW-0472">Membrane</keyword>
<keyword evidence="1" id="KW-0812">Transmembrane</keyword>
<keyword evidence="1" id="KW-1133">Transmembrane helix</keyword>
<keyword evidence="3" id="KW-1185">Reference proteome</keyword>